<dbReference type="EMBL" id="JAEDAK010000005">
    <property type="protein sequence ID" value="MBH9577159.1"/>
    <property type="molecule type" value="Genomic_DNA"/>
</dbReference>
<gene>
    <name evidence="1" type="ORF">I7X39_09585</name>
</gene>
<keyword evidence="2" id="KW-1185">Reference proteome</keyword>
<accession>A0A931NHK7</accession>
<proteinExistence type="predicted"/>
<protein>
    <submittedName>
        <fullName evidence="1">DUF4390 domain-containing protein</fullName>
    </submittedName>
</protein>
<evidence type="ECO:0000313" key="2">
    <source>
        <dbReference type="Proteomes" id="UP000613266"/>
    </source>
</evidence>
<organism evidence="1 2">
    <name type="scientific">Inhella proteolytica</name>
    <dbReference type="NCBI Taxonomy" id="2795029"/>
    <lineage>
        <taxon>Bacteria</taxon>
        <taxon>Pseudomonadati</taxon>
        <taxon>Pseudomonadota</taxon>
        <taxon>Betaproteobacteria</taxon>
        <taxon>Burkholderiales</taxon>
        <taxon>Sphaerotilaceae</taxon>
        <taxon>Inhella</taxon>
    </lineage>
</organism>
<name>A0A931NHK7_9BURK</name>
<dbReference type="Pfam" id="PF14334">
    <property type="entry name" value="DUF4390"/>
    <property type="match status" value="1"/>
</dbReference>
<evidence type="ECO:0000313" key="1">
    <source>
        <dbReference type="EMBL" id="MBH9577159.1"/>
    </source>
</evidence>
<comment type="caution">
    <text evidence="1">The sequence shown here is derived from an EMBL/GenBank/DDBJ whole genome shotgun (WGS) entry which is preliminary data.</text>
</comment>
<dbReference type="AlphaFoldDB" id="A0A931NHK7"/>
<dbReference type="RefSeq" id="WP_198110930.1">
    <property type="nucleotide sequence ID" value="NZ_JAEDAK010000005.1"/>
</dbReference>
<dbReference type="Proteomes" id="UP000613266">
    <property type="component" value="Unassembled WGS sequence"/>
</dbReference>
<reference evidence="1" key="1">
    <citation type="submission" date="2020-12" db="EMBL/GenBank/DDBJ databases">
        <title>The genome sequence of Inhella sp. 1Y17.</title>
        <authorList>
            <person name="Liu Y."/>
        </authorList>
    </citation>
    <scope>NUCLEOTIDE SEQUENCE</scope>
    <source>
        <strain evidence="1">1Y17</strain>
    </source>
</reference>
<dbReference type="InterPro" id="IPR025500">
    <property type="entry name" value="DUF4390"/>
</dbReference>
<sequence length="175" mass="19694">MLLLPALAWAQASASLDQLQLSRAEDGLRLAYSVRLELPRAAEDALHKGVPLYFVAEARVARKRWYWRDATLARAERQWRLSYQALTRQYRLSTGGLHQSYETLSEALTALRRASAWAIELREEPDPGASYLLSFSLRLDTRQLPAPLQIGLGSEAEWGVRSERPVHPAELGLAS</sequence>